<dbReference type="Pfam" id="PF01451">
    <property type="entry name" value="LMWPc"/>
    <property type="match status" value="1"/>
</dbReference>
<dbReference type="AlphaFoldDB" id="A0A975BEA9"/>
<dbReference type="KEGG" id="dli:dnl_59870"/>
<dbReference type="SMART" id="SM00226">
    <property type="entry name" value="LMWPc"/>
    <property type="match status" value="1"/>
</dbReference>
<gene>
    <name evidence="3" type="primary">arsC</name>
    <name evidence="3" type="ORF">dnl_59870</name>
</gene>
<organism evidence="3 4">
    <name type="scientific">Desulfonema limicola</name>
    <dbReference type="NCBI Taxonomy" id="45656"/>
    <lineage>
        <taxon>Bacteria</taxon>
        <taxon>Pseudomonadati</taxon>
        <taxon>Thermodesulfobacteriota</taxon>
        <taxon>Desulfobacteria</taxon>
        <taxon>Desulfobacterales</taxon>
        <taxon>Desulfococcaceae</taxon>
        <taxon>Desulfonema</taxon>
    </lineage>
</organism>
<evidence type="ECO:0000256" key="1">
    <source>
        <dbReference type="ARBA" id="ARBA00022849"/>
    </source>
</evidence>
<feature type="domain" description="Phosphotyrosine protein phosphatase I" evidence="2">
    <location>
        <begin position="6"/>
        <end position="141"/>
    </location>
</feature>
<dbReference type="RefSeq" id="WP_207689396.1">
    <property type="nucleotide sequence ID" value="NZ_CP061799.1"/>
</dbReference>
<dbReference type="InterPro" id="IPR036196">
    <property type="entry name" value="Ptyr_pPase_sf"/>
</dbReference>
<evidence type="ECO:0000313" key="4">
    <source>
        <dbReference type="Proteomes" id="UP000663720"/>
    </source>
</evidence>
<dbReference type="SUPFAM" id="SSF52788">
    <property type="entry name" value="Phosphotyrosine protein phosphatases I"/>
    <property type="match status" value="1"/>
</dbReference>
<dbReference type="Gene3D" id="3.40.50.2300">
    <property type="match status" value="1"/>
</dbReference>
<evidence type="ECO:0000259" key="2">
    <source>
        <dbReference type="SMART" id="SM00226"/>
    </source>
</evidence>
<dbReference type="PANTHER" id="PTHR43428:SF1">
    <property type="entry name" value="ARSENATE REDUCTASE"/>
    <property type="match status" value="1"/>
</dbReference>
<dbReference type="CDD" id="cd16345">
    <property type="entry name" value="LMWP_ArsC"/>
    <property type="match status" value="1"/>
</dbReference>
<name>A0A975BEA9_9BACT</name>
<dbReference type="Proteomes" id="UP000663720">
    <property type="component" value="Chromosome"/>
</dbReference>
<protein>
    <submittedName>
        <fullName evidence="3">Arsenate reductase</fullName>
    </submittedName>
</protein>
<evidence type="ECO:0000313" key="3">
    <source>
        <dbReference type="EMBL" id="QTA83574.1"/>
    </source>
</evidence>
<dbReference type="InterPro" id="IPR023485">
    <property type="entry name" value="Ptyr_pPase"/>
</dbReference>
<keyword evidence="4" id="KW-1185">Reference proteome</keyword>
<reference evidence="3" key="1">
    <citation type="journal article" date="2021" name="Microb. Physiol.">
        <title>Proteogenomic Insights into the Physiology of Marine, Sulfate-Reducing, Filamentous Desulfonema limicola and Desulfonema magnum.</title>
        <authorList>
            <person name="Schnaars V."/>
            <person name="Wohlbrand L."/>
            <person name="Scheve S."/>
            <person name="Hinrichs C."/>
            <person name="Reinhardt R."/>
            <person name="Rabus R."/>
        </authorList>
    </citation>
    <scope>NUCLEOTIDE SEQUENCE</scope>
    <source>
        <strain evidence="3">5ac10</strain>
    </source>
</reference>
<keyword evidence="1" id="KW-0059">Arsenical resistance</keyword>
<sequence length="144" mass="16639">MKKHKIKVVFICVHNSARSQIAEAYLKSIGKDMFEVQSAGLEPTQINPFVVEAMKEEGIDLSKKQTQSVFKLFQQGALFDYVITVCRDSEIKCPVFPGITKRLNWAFEDPESFHGNNDEILKQVKKLRDRIKVKIQEWIIQVKI</sequence>
<dbReference type="EMBL" id="CP061799">
    <property type="protein sequence ID" value="QTA83574.1"/>
    <property type="molecule type" value="Genomic_DNA"/>
</dbReference>
<proteinExistence type="predicted"/>
<dbReference type="GO" id="GO:0046685">
    <property type="term" value="P:response to arsenic-containing substance"/>
    <property type="evidence" value="ECO:0007669"/>
    <property type="project" value="UniProtKB-KW"/>
</dbReference>
<dbReference type="PANTHER" id="PTHR43428">
    <property type="entry name" value="ARSENATE REDUCTASE"/>
    <property type="match status" value="1"/>
</dbReference>
<accession>A0A975BEA9</accession>